<evidence type="ECO:0000256" key="1">
    <source>
        <dbReference type="SAM" id="MobiDB-lite"/>
    </source>
</evidence>
<keyword evidence="3" id="KW-1185">Reference proteome</keyword>
<sequence>MYPTRPVAMEMDAIRERHRQGLELVRRHAELLQSIVLKQQNKPVKPEMDLAAMRERLARARREHAQLVLRRQQLPPVTPSKNSRPTRDSSRTNGQA</sequence>
<evidence type="ECO:0000313" key="2">
    <source>
        <dbReference type="EMBL" id="GFS20629.1"/>
    </source>
</evidence>
<reference evidence="2 3" key="1">
    <citation type="journal article" date="2021" name="Elife">
        <title>Chloroplast acquisition without the gene transfer in kleptoplastic sea slugs, Plakobranchus ocellatus.</title>
        <authorList>
            <person name="Maeda T."/>
            <person name="Takahashi S."/>
            <person name="Yoshida T."/>
            <person name="Shimamura S."/>
            <person name="Takaki Y."/>
            <person name="Nagai Y."/>
            <person name="Toyoda A."/>
            <person name="Suzuki Y."/>
            <person name="Arimoto A."/>
            <person name="Ishii H."/>
            <person name="Satoh N."/>
            <person name="Nishiyama T."/>
            <person name="Hasebe M."/>
            <person name="Maruyama T."/>
            <person name="Minagawa J."/>
            <person name="Obokata J."/>
            <person name="Shigenobu S."/>
        </authorList>
    </citation>
    <scope>NUCLEOTIDE SEQUENCE [LARGE SCALE GENOMIC DNA]</scope>
</reference>
<name>A0AAV4JD87_9GAST</name>
<protein>
    <submittedName>
        <fullName evidence="2">Uncharacterized protein</fullName>
    </submittedName>
</protein>
<dbReference type="Proteomes" id="UP000762676">
    <property type="component" value="Unassembled WGS sequence"/>
</dbReference>
<feature type="region of interest" description="Disordered" evidence="1">
    <location>
        <begin position="67"/>
        <end position="96"/>
    </location>
</feature>
<proteinExistence type="predicted"/>
<evidence type="ECO:0000313" key="3">
    <source>
        <dbReference type="Proteomes" id="UP000762676"/>
    </source>
</evidence>
<accession>A0AAV4JD87</accession>
<comment type="caution">
    <text evidence="2">The sequence shown here is derived from an EMBL/GenBank/DDBJ whole genome shotgun (WGS) entry which is preliminary data.</text>
</comment>
<organism evidence="2 3">
    <name type="scientific">Elysia marginata</name>
    <dbReference type="NCBI Taxonomy" id="1093978"/>
    <lineage>
        <taxon>Eukaryota</taxon>
        <taxon>Metazoa</taxon>
        <taxon>Spiralia</taxon>
        <taxon>Lophotrochozoa</taxon>
        <taxon>Mollusca</taxon>
        <taxon>Gastropoda</taxon>
        <taxon>Heterobranchia</taxon>
        <taxon>Euthyneura</taxon>
        <taxon>Panpulmonata</taxon>
        <taxon>Sacoglossa</taxon>
        <taxon>Placobranchoidea</taxon>
        <taxon>Plakobranchidae</taxon>
        <taxon>Elysia</taxon>
    </lineage>
</organism>
<dbReference type="AlphaFoldDB" id="A0AAV4JD87"/>
<dbReference type="EMBL" id="BMAT01003114">
    <property type="protein sequence ID" value="GFS20629.1"/>
    <property type="molecule type" value="Genomic_DNA"/>
</dbReference>
<gene>
    <name evidence="2" type="ORF">ElyMa_001575700</name>
</gene>